<keyword evidence="3" id="KW-1185">Reference proteome</keyword>
<name>A0A8X6L2H7_TRICU</name>
<organism evidence="2 3">
    <name type="scientific">Trichonephila clavata</name>
    <name type="common">Joro spider</name>
    <name type="synonym">Nephila clavata</name>
    <dbReference type="NCBI Taxonomy" id="2740835"/>
    <lineage>
        <taxon>Eukaryota</taxon>
        <taxon>Metazoa</taxon>
        <taxon>Ecdysozoa</taxon>
        <taxon>Arthropoda</taxon>
        <taxon>Chelicerata</taxon>
        <taxon>Arachnida</taxon>
        <taxon>Araneae</taxon>
        <taxon>Araneomorphae</taxon>
        <taxon>Entelegynae</taxon>
        <taxon>Araneoidea</taxon>
        <taxon>Nephilidae</taxon>
        <taxon>Trichonephila</taxon>
    </lineage>
</organism>
<feature type="compositionally biased region" description="Polar residues" evidence="1">
    <location>
        <begin position="42"/>
        <end position="54"/>
    </location>
</feature>
<feature type="region of interest" description="Disordered" evidence="1">
    <location>
        <begin position="30"/>
        <end position="56"/>
    </location>
</feature>
<evidence type="ECO:0000313" key="2">
    <source>
        <dbReference type="EMBL" id="GFQ95330.1"/>
    </source>
</evidence>
<comment type="caution">
    <text evidence="2">The sequence shown here is derived from an EMBL/GenBank/DDBJ whole genome shotgun (WGS) entry which is preliminary data.</text>
</comment>
<reference evidence="2" key="1">
    <citation type="submission" date="2020-07" db="EMBL/GenBank/DDBJ databases">
        <title>Multicomponent nature underlies the extraordinary mechanical properties of spider dragline silk.</title>
        <authorList>
            <person name="Kono N."/>
            <person name="Nakamura H."/>
            <person name="Mori M."/>
            <person name="Yoshida Y."/>
            <person name="Ohtoshi R."/>
            <person name="Malay A.D."/>
            <person name="Moran D.A.P."/>
            <person name="Tomita M."/>
            <person name="Numata K."/>
            <person name="Arakawa K."/>
        </authorList>
    </citation>
    <scope>NUCLEOTIDE SEQUENCE</scope>
</reference>
<accession>A0A8X6L2H7</accession>
<protein>
    <submittedName>
        <fullName evidence="2">Uncharacterized protein</fullName>
    </submittedName>
</protein>
<proteinExistence type="predicted"/>
<dbReference type="EMBL" id="BMAO01034265">
    <property type="protein sequence ID" value="GFQ95330.1"/>
    <property type="molecule type" value="Genomic_DNA"/>
</dbReference>
<evidence type="ECO:0000256" key="1">
    <source>
        <dbReference type="SAM" id="MobiDB-lite"/>
    </source>
</evidence>
<evidence type="ECO:0000313" key="3">
    <source>
        <dbReference type="Proteomes" id="UP000887116"/>
    </source>
</evidence>
<sequence length="96" mass="11285">MFSYHIRHLPCTDDKRHRKLSVILDRADESKRHKKKGEISPLITNRQATASQRMVTGRPSTLFVRTEKNSQNDGDDEARFISVWTRCAEIRRVSFR</sequence>
<dbReference type="Proteomes" id="UP000887116">
    <property type="component" value="Unassembled WGS sequence"/>
</dbReference>
<gene>
    <name evidence="2" type="ORF">TNCT_456951</name>
</gene>
<dbReference type="OrthoDB" id="10334762at2759"/>
<dbReference type="AlphaFoldDB" id="A0A8X6L2H7"/>